<feature type="non-terminal residue" evidence="2">
    <location>
        <position position="1"/>
    </location>
</feature>
<comment type="caution">
    <text evidence="2">The sequence shown here is derived from an EMBL/GenBank/DDBJ whole genome shotgun (WGS) entry which is preliminary data.</text>
</comment>
<evidence type="ECO:0000313" key="2">
    <source>
        <dbReference type="EMBL" id="KAJ7075984.1"/>
    </source>
</evidence>
<evidence type="ECO:0000256" key="1">
    <source>
        <dbReference type="SAM" id="MobiDB-lite"/>
    </source>
</evidence>
<name>A0AAD6TQ90_9AGAR</name>
<organism evidence="2 3">
    <name type="scientific">Mycena belliarum</name>
    <dbReference type="NCBI Taxonomy" id="1033014"/>
    <lineage>
        <taxon>Eukaryota</taxon>
        <taxon>Fungi</taxon>
        <taxon>Dikarya</taxon>
        <taxon>Basidiomycota</taxon>
        <taxon>Agaricomycotina</taxon>
        <taxon>Agaricomycetes</taxon>
        <taxon>Agaricomycetidae</taxon>
        <taxon>Agaricales</taxon>
        <taxon>Marasmiineae</taxon>
        <taxon>Mycenaceae</taxon>
        <taxon>Mycena</taxon>
    </lineage>
</organism>
<dbReference type="EMBL" id="JARJCN010000086">
    <property type="protein sequence ID" value="KAJ7075984.1"/>
    <property type="molecule type" value="Genomic_DNA"/>
</dbReference>
<proteinExistence type="predicted"/>
<feature type="region of interest" description="Disordered" evidence="1">
    <location>
        <begin position="1"/>
        <end position="25"/>
    </location>
</feature>
<gene>
    <name evidence="2" type="ORF">B0H15DRAFT_606897</name>
</gene>
<evidence type="ECO:0000313" key="3">
    <source>
        <dbReference type="Proteomes" id="UP001222325"/>
    </source>
</evidence>
<reference evidence="2" key="1">
    <citation type="submission" date="2023-03" db="EMBL/GenBank/DDBJ databases">
        <title>Massive genome expansion in bonnet fungi (Mycena s.s.) driven by repeated elements and novel gene families across ecological guilds.</title>
        <authorList>
            <consortium name="Lawrence Berkeley National Laboratory"/>
            <person name="Harder C.B."/>
            <person name="Miyauchi S."/>
            <person name="Viragh M."/>
            <person name="Kuo A."/>
            <person name="Thoen E."/>
            <person name="Andreopoulos B."/>
            <person name="Lu D."/>
            <person name="Skrede I."/>
            <person name="Drula E."/>
            <person name="Henrissat B."/>
            <person name="Morin E."/>
            <person name="Kohler A."/>
            <person name="Barry K."/>
            <person name="LaButti K."/>
            <person name="Morin E."/>
            <person name="Salamov A."/>
            <person name="Lipzen A."/>
            <person name="Mereny Z."/>
            <person name="Hegedus B."/>
            <person name="Baldrian P."/>
            <person name="Stursova M."/>
            <person name="Weitz H."/>
            <person name="Taylor A."/>
            <person name="Grigoriev I.V."/>
            <person name="Nagy L.G."/>
            <person name="Martin F."/>
            <person name="Kauserud H."/>
        </authorList>
    </citation>
    <scope>NUCLEOTIDE SEQUENCE</scope>
    <source>
        <strain evidence="2">CBHHK173m</strain>
    </source>
</reference>
<dbReference type="AlphaFoldDB" id="A0AAD6TQ90"/>
<keyword evidence="3" id="KW-1185">Reference proteome</keyword>
<accession>A0AAD6TQ90</accession>
<sequence>SLDDIHAPTSKKRNNSQSITPKSWEDWQQVDRSHETSLAAAYLSPRPGPLRTTSGSLSAAILLFNIFDLLPGHPARSSRVPGSTFSLWSRSTMNHDQVDLVSGGPTTLLSTFLIAHTTFDLVHGLLDKVQGQLAAALNVSTTRSVAGRLIEALMHRALIRGMQLPSGRLGAGTVAVTLKLIGKAGSFVCETAPTDIAKPPLYLRPESPNFPAVDAILVTHEKLGLIQASLGNSHRRDFGMMLAVMPRLPRDAHVDVDRLGEVIYCLVGTDPGCFAILFRTMQRTPSDIRTYPAPIQEKISSPCRLGWRSRWDAVSSKTPKTPTAT</sequence>
<dbReference type="Proteomes" id="UP001222325">
    <property type="component" value="Unassembled WGS sequence"/>
</dbReference>
<protein>
    <submittedName>
        <fullName evidence="2">Uncharacterized protein</fullName>
    </submittedName>
</protein>